<feature type="region of interest" description="Disordered" evidence="1">
    <location>
        <begin position="85"/>
        <end position="110"/>
    </location>
</feature>
<proteinExistence type="predicted"/>
<feature type="region of interest" description="Disordered" evidence="1">
    <location>
        <begin position="1"/>
        <end position="21"/>
    </location>
</feature>
<dbReference type="InParanoid" id="K1VKG2"/>
<dbReference type="HOGENOM" id="CLU_1086608_0_0_1"/>
<dbReference type="EMBL" id="AMBO01000323">
    <property type="protein sequence ID" value="EKD01251.1"/>
    <property type="molecule type" value="Genomic_DNA"/>
</dbReference>
<keyword evidence="3" id="KW-1185">Reference proteome</keyword>
<gene>
    <name evidence="2" type="ORF">A1Q2_04476</name>
</gene>
<evidence type="ECO:0000313" key="2">
    <source>
        <dbReference type="EMBL" id="EKD01251.1"/>
    </source>
</evidence>
<reference evidence="2 3" key="1">
    <citation type="journal article" date="2012" name="Eukaryot. Cell">
        <title>Genome sequence of the Trichosporon asahii environmental strain CBS 8904.</title>
        <authorList>
            <person name="Yang R.Y."/>
            <person name="Li H.T."/>
            <person name="Zhu H."/>
            <person name="Zhou G.P."/>
            <person name="Wang M."/>
            <person name="Wang L."/>
        </authorList>
    </citation>
    <scope>NUCLEOTIDE SEQUENCE [LARGE SCALE GENOMIC DNA]</scope>
    <source>
        <strain evidence="2 3">CBS 8904</strain>
    </source>
</reference>
<sequence>MFTLSVKSNFPRTDWSGQPPPPLAVAAKSRRALDRIEYAARVASQRWALLADRGRLEYVDTTMYKLAVLDKVFEMRRAGLKLPRVAGASGPLRPQSHGPDALPEARRPSPAEEAEVRAFVMATKDFGYRSWADAWGGVPPGHLLHFDYELLGRYDPAREDIPGHIPEPRHLDPVWDGFVGDLEDPGGGGVAAAEGGEDEDTSVNLVGTNSDSVCFPGRERGWCHLLSVAIKVCLVVAIEVWCLQGLYSTLRAALFP</sequence>
<feature type="compositionally biased region" description="Polar residues" evidence="1">
    <location>
        <begin position="1"/>
        <end position="11"/>
    </location>
</feature>
<name>K1VKG2_TRIAC</name>
<evidence type="ECO:0000256" key="1">
    <source>
        <dbReference type="SAM" id="MobiDB-lite"/>
    </source>
</evidence>
<evidence type="ECO:0000313" key="3">
    <source>
        <dbReference type="Proteomes" id="UP000006757"/>
    </source>
</evidence>
<protein>
    <submittedName>
        <fullName evidence="2">Uncharacterized protein</fullName>
    </submittedName>
</protein>
<dbReference type="Proteomes" id="UP000006757">
    <property type="component" value="Unassembled WGS sequence"/>
</dbReference>
<organism evidence="2 3">
    <name type="scientific">Trichosporon asahii var. asahii (strain CBS 8904)</name>
    <name type="common">Yeast</name>
    <dbReference type="NCBI Taxonomy" id="1220162"/>
    <lineage>
        <taxon>Eukaryota</taxon>
        <taxon>Fungi</taxon>
        <taxon>Dikarya</taxon>
        <taxon>Basidiomycota</taxon>
        <taxon>Agaricomycotina</taxon>
        <taxon>Tremellomycetes</taxon>
        <taxon>Trichosporonales</taxon>
        <taxon>Trichosporonaceae</taxon>
        <taxon>Trichosporon</taxon>
    </lineage>
</organism>
<accession>K1VKG2</accession>
<comment type="caution">
    <text evidence="2">The sequence shown here is derived from an EMBL/GenBank/DDBJ whole genome shotgun (WGS) entry which is preliminary data.</text>
</comment>
<dbReference type="AlphaFoldDB" id="K1VKG2"/>